<comment type="caution">
    <text evidence="4">The sequence shown here is derived from an EMBL/GenBank/DDBJ whole genome shotgun (WGS) entry which is preliminary data.</text>
</comment>
<evidence type="ECO:0000313" key="5">
    <source>
        <dbReference type="Proteomes" id="UP000273807"/>
    </source>
</evidence>
<feature type="transmembrane region" description="Helical" evidence="2">
    <location>
        <begin position="312"/>
        <end position="330"/>
    </location>
</feature>
<dbReference type="RefSeq" id="WP_123254477.1">
    <property type="nucleotide sequence ID" value="NZ_RBED01000072.1"/>
</dbReference>
<feature type="transmembrane region" description="Helical" evidence="2">
    <location>
        <begin position="69"/>
        <end position="89"/>
    </location>
</feature>
<dbReference type="Proteomes" id="UP000273807">
    <property type="component" value="Unassembled WGS sequence"/>
</dbReference>
<gene>
    <name evidence="4" type="ORF">D7003_05520</name>
</gene>
<dbReference type="OrthoDB" id="4966979at2"/>
<feature type="transmembrane region" description="Helical" evidence="2">
    <location>
        <begin position="155"/>
        <end position="177"/>
    </location>
</feature>
<dbReference type="InterPro" id="IPR012429">
    <property type="entry name" value="HGSNAT_cat"/>
</dbReference>
<keyword evidence="2" id="KW-0472">Membrane</keyword>
<organism evidence="4 5">
    <name type="scientific">Arthrobacter oryzae</name>
    <dbReference type="NCBI Taxonomy" id="409290"/>
    <lineage>
        <taxon>Bacteria</taxon>
        <taxon>Bacillati</taxon>
        <taxon>Actinomycetota</taxon>
        <taxon>Actinomycetes</taxon>
        <taxon>Micrococcales</taxon>
        <taxon>Micrococcaceae</taxon>
        <taxon>Arthrobacter</taxon>
    </lineage>
</organism>
<dbReference type="Pfam" id="PF07786">
    <property type="entry name" value="HGSNAT_cat"/>
    <property type="match status" value="1"/>
</dbReference>
<feature type="transmembrane region" description="Helical" evidence="2">
    <location>
        <begin position="378"/>
        <end position="395"/>
    </location>
</feature>
<keyword evidence="2" id="KW-0812">Transmembrane</keyword>
<keyword evidence="5" id="KW-1185">Reference proteome</keyword>
<evidence type="ECO:0000259" key="3">
    <source>
        <dbReference type="Pfam" id="PF07786"/>
    </source>
</evidence>
<reference evidence="4 5" key="1">
    <citation type="submission" date="2018-10" db="EMBL/GenBank/DDBJ databases">
        <title>Genome sequencing of Arthrobacter oryzae TNB02.</title>
        <authorList>
            <person name="Cho Y.-J."/>
            <person name="Cho A."/>
            <person name="Kim O.-S."/>
        </authorList>
    </citation>
    <scope>NUCLEOTIDE SEQUENCE [LARGE SCALE GENOMIC DNA]</scope>
    <source>
        <strain evidence="4 5">TNB02</strain>
    </source>
</reference>
<evidence type="ECO:0000256" key="1">
    <source>
        <dbReference type="SAM" id="MobiDB-lite"/>
    </source>
</evidence>
<protein>
    <submittedName>
        <fullName evidence="4">DUF1624 domain-containing protein</fullName>
    </submittedName>
</protein>
<evidence type="ECO:0000256" key="2">
    <source>
        <dbReference type="SAM" id="Phobius"/>
    </source>
</evidence>
<feature type="transmembrane region" description="Helical" evidence="2">
    <location>
        <begin position="342"/>
        <end position="366"/>
    </location>
</feature>
<feature type="transmembrane region" description="Helical" evidence="2">
    <location>
        <begin position="238"/>
        <end position="259"/>
    </location>
</feature>
<name>A0A3N0C4C1_9MICC</name>
<proteinExistence type="predicted"/>
<feature type="transmembrane region" description="Helical" evidence="2">
    <location>
        <begin position="213"/>
        <end position="231"/>
    </location>
</feature>
<feature type="transmembrane region" description="Helical" evidence="2">
    <location>
        <begin position="109"/>
        <end position="124"/>
    </location>
</feature>
<feature type="transmembrane region" description="Helical" evidence="2">
    <location>
        <begin position="130"/>
        <end position="148"/>
    </location>
</feature>
<keyword evidence="2" id="KW-1133">Transmembrane helix</keyword>
<sequence length="422" mass="44428">MTARGMSPDSRARGRTAIKSRSGTVGSAPGARLSGVDAARGLALLGMMATHVLPLYGTDAQLTPTWVGLVFSGRASALFAVLAGVGLALSTGKQQPLDGASLWAARRGVAFRALVVAAIGLSLGGLEVNIAIILVHYAVMFLCILPFLGLGPKRLLVFAAAWVVAAPALAFMLRPWLLSPTPPLQLGHNPGWEDLTTPAQLLGDLFLTGYYPVFQWMTYLLIGLAIGRLALAKASVPVLLVAAGTVVAVLSKWLGVVMMEDWGGREALQAQLSDPAYPLESVLQVNLTGVQQTGSGWWLAVSSPHSGATLDLLHTSGVAAAVLGICLLLGRLGDWVELDLLLPLRGAGALTLSLYTAHLCLMAALNSQPLPAGWTVELVYWMQVAAALLIGGIFARQAWRGPLEWAAHSANQLGRYQPARFS</sequence>
<dbReference type="EMBL" id="RBED01000072">
    <property type="protein sequence ID" value="RNL57543.1"/>
    <property type="molecule type" value="Genomic_DNA"/>
</dbReference>
<dbReference type="AlphaFoldDB" id="A0A3N0C4C1"/>
<accession>A0A3N0C4C1</accession>
<feature type="region of interest" description="Disordered" evidence="1">
    <location>
        <begin position="1"/>
        <end position="29"/>
    </location>
</feature>
<evidence type="ECO:0000313" key="4">
    <source>
        <dbReference type="EMBL" id="RNL57543.1"/>
    </source>
</evidence>
<feature type="domain" description="Heparan-alpha-glucosaminide N-acetyltransferase catalytic" evidence="3">
    <location>
        <begin position="32"/>
        <end position="233"/>
    </location>
</feature>